<proteinExistence type="predicted"/>
<dbReference type="RefSeq" id="XP_068367659.1">
    <property type="nucleotide sequence ID" value="XM_068498162.1"/>
</dbReference>
<accession>A0A1J4KTE6</accession>
<keyword evidence="1" id="KW-0812">Transmembrane</keyword>
<dbReference type="AlphaFoldDB" id="A0A1J4KTE6"/>
<keyword evidence="1" id="KW-1133">Transmembrane helix</keyword>
<protein>
    <submittedName>
        <fullName evidence="2">Uncharacterized protein</fullName>
    </submittedName>
</protein>
<keyword evidence="1" id="KW-0472">Membrane</keyword>
<organism evidence="2 3">
    <name type="scientific">Tritrichomonas foetus</name>
    <dbReference type="NCBI Taxonomy" id="1144522"/>
    <lineage>
        <taxon>Eukaryota</taxon>
        <taxon>Metamonada</taxon>
        <taxon>Parabasalia</taxon>
        <taxon>Tritrichomonadida</taxon>
        <taxon>Tritrichomonadidae</taxon>
        <taxon>Tritrichomonas</taxon>
    </lineage>
</organism>
<reference evidence="2" key="1">
    <citation type="submission" date="2016-10" db="EMBL/GenBank/DDBJ databases">
        <authorList>
            <person name="Benchimol M."/>
            <person name="Almeida L.G."/>
            <person name="Vasconcelos A.T."/>
            <person name="Perreira-Neves A."/>
            <person name="Rosa I.A."/>
            <person name="Tasca T."/>
            <person name="Bogo M.R."/>
            <person name="de Souza W."/>
        </authorList>
    </citation>
    <scope>NUCLEOTIDE SEQUENCE [LARGE SCALE GENOMIC DNA]</scope>
    <source>
        <strain evidence="2">K</strain>
    </source>
</reference>
<evidence type="ECO:0000313" key="2">
    <source>
        <dbReference type="EMBL" id="OHT14523.1"/>
    </source>
</evidence>
<feature type="transmembrane region" description="Helical" evidence="1">
    <location>
        <begin position="170"/>
        <end position="194"/>
    </location>
</feature>
<dbReference type="VEuPathDB" id="TrichDB:TRFO_15032"/>
<dbReference type="Proteomes" id="UP000179807">
    <property type="component" value="Unassembled WGS sequence"/>
</dbReference>
<gene>
    <name evidence="2" type="ORF">TRFO_15032</name>
</gene>
<comment type="caution">
    <text evidence="2">The sequence shown here is derived from an EMBL/GenBank/DDBJ whole genome shotgun (WGS) entry which is preliminary data.</text>
</comment>
<dbReference type="EMBL" id="MLAK01000353">
    <property type="protein sequence ID" value="OHT14523.1"/>
    <property type="molecule type" value="Genomic_DNA"/>
</dbReference>
<evidence type="ECO:0000256" key="1">
    <source>
        <dbReference type="SAM" id="Phobius"/>
    </source>
</evidence>
<sequence length="213" mass="24730">MYLLAFLSISCKFIEDIEIKGKFSIDSRSCYAFKNAVLFNTSFFEYIFLDESSSLFVGLSNSQNYPNLIKLNFENQNFRALDINYSDFSRPLPLFCGTSLEKLNETYINSIELPDESPKTVDNYEINISLTIEKNHFKFTEIFNESGSCIMVQRRIYQIEKPDISTFHTISIFLGIIFSIVFIAIFVIFISPIIQKRGNRFQKVEELQSISKD</sequence>
<name>A0A1J4KTE6_9EUKA</name>
<dbReference type="GeneID" id="94832866"/>
<keyword evidence="3" id="KW-1185">Reference proteome</keyword>
<evidence type="ECO:0000313" key="3">
    <source>
        <dbReference type="Proteomes" id="UP000179807"/>
    </source>
</evidence>